<evidence type="ECO:0000256" key="1">
    <source>
        <dbReference type="SAM" id="Phobius"/>
    </source>
</evidence>
<dbReference type="AlphaFoldDB" id="A0A9P1N7M7"/>
<dbReference type="Proteomes" id="UP001152747">
    <property type="component" value="Unassembled WGS sequence"/>
</dbReference>
<name>A0A9P1N7M7_9PELO</name>
<sequence>MSHHHHAPILNTAILLLLVILTGVGTFTAYWGTGTTNHIGIYQWGTAEGPEVFNNGPAWMKWVVVCQLIAFSLELLFLLLAIPAIIFRKMLPVHAFSTGIAFLILLFLTIALVTFAVNVGSYTALHDNFKLGWSWYVSLSAAIFAFFLFLSTSASTGYGAYHQYR</sequence>
<dbReference type="Pfam" id="PF06653">
    <property type="entry name" value="Claudin_3"/>
    <property type="match status" value="1"/>
</dbReference>
<keyword evidence="1" id="KW-0472">Membrane</keyword>
<feature type="transmembrane region" description="Helical" evidence="1">
    <location>
        <begin position="12"/>
        <end position="32"/>
    </location>
</feature>
<evidence type="ECO:0000313" key="3">
    <source>
        <dbReference type="Proteomes" id="UP001152747"/>
    </source>
</evidence>
<keyword evidence="3" id="KW-1185">Reference proteome</keyword>
<gene>
    <name evidence="2" type="ORF">CAMP_LOCUS16802</name>
</gene>
<keyword evidence="1" id="KW-0812">Transmembrane</keyword>
<feature type="transmembrane region" description="Helical" evidence="1">
    <location>
        <begin position="133"/>
        <end position="161"/>
    </location>
</feature>
<dbReference type="InterPro" id="IPR009545">
    <property type="entry name" value="Claudin-like"/>
</dbReference>
<accession>A0A9P1N7M7</accession>
<feature type="transmembrane region" description="Helical" evidence="1">
    <location>
        <begin position="99"/>
        <end position="121"/>
    </location>
</feature>
<feature type="transmembrane region" description="Helical" evidence="1">
    <location>
        <begin position="62"/>
        <end position="87"/>
    </location>
</feature>
<proteinExistence type="predicted"/>
<reference evidence="2" key="1">
    <citation type="submission" date="2022-11" db="EMBL/GenBank/DDBJ databases">
        <authorList>
            <person name="Kikuchi T."/>
        </authorList>
    </citation>
    <scope>NUCLEOTIDE SEQUENCE</scope>
    <source>
        <strain evidence="2">PS1010</strain>
    </source>
</reference>
<protein>
    <submittedName>
        <fullName evidence="2">Uncharacterized protein</fullName>
    </submittedName>
</protein>
<keyword evidence="1" id="KW-1133">Transmembrane helix</keyword>
<evidence type="ECO:0000313" key="2">
    <source>
        <dbReference type="EMBL" id="CAI5454165.1"/>
    </source>
</evidence>
<dbReference type="EMBL" id="CANHGI010000006">
    <property type="protein sequence ID" value="CAI5454165.1"/>
    <property type="molecule type" value="Genomic_DNA"/>
</dbReference>
<organism evidence="2 3">
    <name type="scientific">Caenorhabditis angaria</name>
    <dbReference type="NCBI Taxonomy" id="860376"/>
    <lineage>
        <taxon>Eukaryota</taxon>
        <taxon>Metazoa</taxon>
        <taxon>Ecdysozoa</taxon>
        <taxon>Nematoda</taxon>
        <taxon>Chromadorea</taxon>
        <taxon>Rhabditida</taxon>
        <taxon>Rhabditina</taxon>
        <taxon>Rhabditomorpha</taxon>
        <taxon>Rhabditoidea</taxon>
        <taxon>Rhabditidae</taxon>
        <taxon>Peloderinae</taxon>
        <taxon>Caenorhabditis</taxon>
    </lineage>
</organism>
<comment type="caution">
    <text evidence="2">The sequence shown here is derived from an EMBL/GenBank/DDBJ whole genome shotgun (WGS) entry which is preliminary data.</text>
</comment>